<evidence type="ECO:0000313" key="5">
    <source>
        <dbReference type="EMBL" id="QJQ31807.1"/>
    </source>
</evidence>
<dbReference type="PANTHER" id="PTHR46797">
    <property type="entry name" value="HTH-TYPE TRANSCRIPTIONAL REGULATOR"/>
    <property type="match status" value="1"/>
</dbReference>
<dbReference type="InterPro" id="IPR001387">
    <property type="entry name" value="Cro/C1-type_HTH"/>
</dbReference>
<dbReference type="GO" id="GO:0005829">
    <property type="term" value="C:cytosol"/>
    <property type="evidence" value="ECO:0007669"/>
    <property type="project" value="TreeGrafter"/>
</dbReference>
<dbReference type="CDD" id="cd00093">
    <property type="entry name" value="HTH_XRE"/>
    <property type="match status" value="1"/>
</dbReference>
<dbReference type="SUPFAM" id="SSF47413">
    <property type="entry name" value="lambda repressor-like DNA-binding domains"/>
    <property type="match status" value="1"/>
</dbReference>
<dbReference type="AlphaFoldDB" id="A0A6M4ARY0"/>
<name>A0A6M4ARY0_9SPHN</name>
<organism evidence="5 6">
    <name type="scientific">Sphingomonas lacunae</name>
    <dbReference type="NCBI Taxonomy" id="2698828"/>
    <lineage>
        <taxon>Bacteria</taxon>
        <taxon>Pseudomonadati</taxon>
        <taxon>Pseudomonadota</taxon>
        <taxon>Alphaproteobacteria</taxon>
        <taxon>Sphingomonadales</taxon>
        <taxon>Sphingomonadaceae</taxon>
        <taxon>Sphingomonas</taxon>
    </lineage>
</organism>
<keyword evidence="1" id="KW-0805">Transcription regulation</keyword>
<feature type="domain" description="HTH cro/C1-type" evidence="4">
    <location>
        <begin position="18"/>
        <end position="72"/>
    </location>
</feature>
<dbReference type="PROSITE" id="PS50943">
    <property type="entry name" value="HTH_CROC1"/>
    <property type="match status" value="1"/>
</dbReference>
<reference evidence="5 6" key="1">
    <citation type="submission" date="2020-01" db="EMBL/GenBank/DDBJ databases">
        <title>Sphingomonas sp. strain CSW-10.</title>
        <authorList>
            <person name="Chen W.-M."/>
        </authorList>
    </citation>
    <scope>NUCLEOTIDE SEQUENCE [LARGE SCALE GENOMIC DNA]</scope>
    <source>
        <strain evidence="5 6">CSW-10</strain>
    </source>
</reference>
<dbReference type="InterPro" id="IPR050807">
    <property type="entry name" value="TransReg_Diox_bact_type"/>
</dbReference>
<protein>
    <submittedName>
        <fullName evidence="5">Helix-turn-helix transcriptional regulator</fullName>
    </submittedName>
</protein>
<keyword evidence="2" id="KW-0238">DNA-binding</keyword>
<sequence>MSADVLLFAIMAEYPNRIREIRLGRGWSQDRLAEAVGCSKVQISGLERGKPRLDTEWMRRIADALGVTPADLLSSADNPLQLTADERRLLANYRNAPPEQRDNVLRVTEALSGFGHFEPTRRTG</sequence>
<dbReference type="InterPro" id="IPR010982">
    <property type="entry name" value="Lambda_DNA-bd_dom_sf"/>
</dbReference>
<evidence type="ECO:0000256" key="2">
    <source>
        <dbReference type="ARBA" id="ARBA00023125"/>
    </source>
</evidence>
<dbReference type="Proteomes" id="UP000503018">
    <property type="component" value="Chromosome"/>
</dbReference>
<dbReference type="KEGG" id="slan:GV829_04560"/>
<accession>A0A6M4ARY0</accession>
<dbReference type="Pfam" id="PF01381">
    <property type="entry name" value="HTH_3"/>
    <property type="match status" value="1"/>
</dbReference>
<dbReference type="EMBL" id="CP053015">
    <property type="protein sequence ID" value="QJQ31807.1"/>
    <property type="molecule type" value="Genomic_DNA"/>
</dbReference>
<evidence type="ECO:0000313" key="6">
    <source>
        <dbReference type="Proteomes" id="UP000503018"/>
    </source>
</evidence>
<evidence type="ECO:0000256" key="3">
    <source>
        <dbReference type="ARBA" id="ARBA00023163"/>
    </source>
</evidence>
<proteinExistence type="predicted"/>
<dbReference type="RefSeq" id="WP_169944273.1">
    <property type="nucleotide sequence ID" value="NZ_CP053015.1"/>
</dbReference>
<evidence type="ECO:0000256" key="1">
    <source>
        <dbReference type="ARBA" id="ARBA00023015"/>
    </source>
</evidence>
<dbReference type="Gene3D" id="1.10.260.40">
    <property type="entry name" value="lambda repressor-like DNA-binding domains"/>
    <property type="match status" value="1"/>
</dbReference>
<dbReference type="GO" id="GO:0003700">
    <property type="term" value="F:DNA-binding transcription factor activity"/>
    <property type="evidence" value="ECO:0007669"/>
    <property type="project" value="TreeGrafter"/>
</dbReference>
<keyword evidence="3" id="KW-0804">Transcription</keyword>
<keyword evidence="6" id="KW-1185">Reference proteome</keyword>
<evidence type="ECO:0000259" key="4">
    <source>
        <dbReference type="PROSITE" id="PS50943"/>
    </source>
</evidence>
<gene>
    <name evidence="5" type="ORF">GV829_04560</name>
</gene>
<dbReference type="GO" id="GO:0003677">
    <property type="term" value="F:DNA binding"/>
    <property type="evidence" value="ECO:0007669"/>
    <property type="project" value="UniProtKB-KW"/>
</dbReference>
<dbReference type="SMART" id="SM00530">
    <property type="entry name" value="HTH_XRE"/>
    <property type="match status" value="1"/>
</dbReference>
<dbReference type="PANTHER" id="PTHR46797:SF23">
    <property type="entry name" value="HTH-TYPE TRANSCRIPTIONAL REGULATOR SUTR"/>
    <property type="match status" value="1"/>
</dbReference>